<dbReference type="AlphaFoldDB" id="X1J8K3"/>
<accession>X1J8K3</accession>
<evidence type="ECO:0000313" key="1">
    <source>
        <dbReference type="EMBL" id="GAH91011.1"/>
    </source>
</evidence>
<dbReference type="EMBL" id="BARV01001005">
    <property type="protein sequence ID" value="GAH91011.1"/>
    <property type="molecule type" value="Genomic_DNA"/>
</dbReference>
<protein>
    <submittedName>
        <fullName evidence="1">Uncharacterized protein</fullName>
    </submittedName>
</protein>
<sequence length="43" mass="4865">MKTELIINLTAGGGKPRSHLKTIFKYLKENGFNFKVSYTSHHG</sequence>
<gene>
    <name evidence="1" type="ORF">S06H3_03180</name>
</gene>
<name>X1J8K3_9ZZZZ</name>
<proteinExistence type="predicted"/>
<comment type="caution">
    <text evidence="1">The sequence shown here is derived from an EMBL/GenBank/DDBJ whole genome shotgun (WGS) entry which is preliminary data.</text>
</comment>
<feature type="non-terminal residue" evidence="1">
    <location>
        <position position="43"/>
    </location>
</feature>
<organism evidence="1">
    <name type="scientific">marine sediment metagenome</name>
    <dbReference type="NCBI Taxonomy" id="412755"/>
    <lineage>
        <taxon>unclassified sequences</taxon>
        <taxon>metagenomes</taxon>
        <taxon>ecological metagenomes</taxon>
    </lineage>
</organism>
<reference evidence="1" key="1">
    <citation type="journal article" date="2014" name="Front. Microbiol.">
        <title>High frequency of phylogenetically diverse reductive dehalogenase-homologous genes in deep subseafloor sedimentary metagenomes.</title>
        <authorList>
            <person name="Kawai M."/>
            <person name="Futagami T."/>
            <person name="Toyoda A."/>
            <person name="Takaki Y."/>
            <person name="Nishi S."/>
            <person name="Hori S."/>
            <person name="Arai W."/>
            <person name="Tsubouchi T."/>
            <person name="Morono Y."/>
            <person name="Uchiyama I."/>
            <person name="Ito T."/>
            <person name="Fujiyama A."/>
            <person name="Inagaki F."/>
            <person name="Takami H."/>
        </authorList>
    </citation>
    <scope>NUCLEOTIDE SEQUENCE</scope>
    <source>
        <strain evidence="1">Expedition CK06-06</strain>
    </source>
</reference>